<keyword evidence="5 11" id="KW-0479">Metal-binding</keyword>
<comment type="subcellular location">
    <subcellularLocation>
        <location evidence="1">Membrane</location>
        <topology evidence="1">Single-pass membrane protein</topology>
    </subcellularLocation>
</comment>
<evidence type="ECO:0000313" key="12">
    <source>
        <dbReference type="EMBL" id="KAG6482620.1"/>
    </source>
</evidence>
<evidence type="ECO:0000256" key="11">
    <source>
        <dbReference type="RuleBase" id="RU000461"/>
    </source>
</evidence>
<evidence type="ECO:0000256" key="4">
    <source>
        <dbReference type="ARBA" id="ARBA00022692"/>
    </source>
</evidence>
<evidence type="ECO:0000256" key="7">
    <source>
        <dbReference type="ARBA" id="ARBA00023002"/>
    </source>
</evidence>
<dbReference type="GO" id="GO:0005506">
    <property type="term" value="F:iron ion binding"/>
    <property type="evidence" value="ECO:0007669"/>
    <property type="project" value="InterPro"/>
</dbReference>
<comment type="similarity">
    <text evidence="2 11">Belongs to the cytochrome P450 family.</text>
</comment>
<dbReference type="OrthoDB" id="1470350at2759"/>
<evidence type="ECO:0000256" key="3">
    <source>
        <dbReference type="ARBA" id="ARBA00022617"/>
    </source>
</evidence>
<gene>
    <name evidence="12" type="ORF">ZIOFF_059253</name>
</gene>
<evidence type="ECO:0000313" key="13">
    <source>
        <dbReference type="Proteomes" id="UP000734854"/>
    </source>
</evidence>
<keyword evidence="8 11" id="KW-0408">Iron</keyword>
<keyword evidence="4" id="KW-0812">Transmembrane</keyword>
<evidence type="ECO:0000256" key="9">
    <source>
        <dbReference type="ARBA" id="ARBA00023033"/>
    </source>
</evidence>
<keyword evidence="9 11" id="KW-0503">Monooxygenase</keyword>
<keyword evidence="3 11" id="KW-0349">Heme</keyword>
<dbReference type="PROSITE" id="PS00086">
    <property type="entry name" value="CYTOCHROME_P450"/>
    <property type="match status" value="1"/>
</dbReference>
<dbReference type="FunFam" id="1.10.630.10:FF:000029">
    <property type="entry name" value="Cytochrome P450 734A1"/>
    <property type="match status" value="1"/>
</dbReference>
<sequence>MSLVACSWSAAVWAAAGLLAASAAVAFNWAWWRPRRLERALRAQGLRGTPYRFLHGDLPEEGRLNADALSKPMPLSHDVAARAVPFLHRAMSEFGSTSFSWYGTTPRITVTDPDSINEIFLDKFGRFGRFGNVHPIGRFLSTGLISYEGAKWIKHRRILNPAFHAEKLKRMLPAFSACCSDLVSRWEGLIGSEDYCELDVWPQLQHFTGDVISRAAFGSNYEEGRRIFQLQSQIADLVINAIQTVYIPGSRFLPTPMNNKIKAIDGEIGMLLKDILKKREEALKMGEASSDDLLGLLMESNMKQYREHGNKDVGMTIEEVTAECKLFYFAGQETTSVLLTWTMVVLSMHPDWQTKAREEVLQVFGQRKPELDGLNHLKIVTMILYEVLRLYPPLPLMRRRTNKTIKIGNIICPPGSLLALPVISIHHDPNFWGNTANEFKPERFAEGIANASKDQVAFFPFSGGPRVCIGQNFALLEAKMFLSMILQRFSFELSPAYAHAPRLIVTLQPQYGAPLRLHKL</sequence>
<comment type="caution">
    <text evidence="12">The sequence shown here is derived from an EMBL/GenBank/DDBJ whole genome shotgun (WGS) entry which is preliminary data.</text>
</comment>
<keyword evidence="7 11" id="KW-0560">Oxidoreductase</keyword>
<evidence type="ECO:0000256" key="8">
    <source>
        <dbReference type="ARBA" id="ARBA00023004"/>
    </source>
</evidence>
<dbReference type="PANTHER" id="PTHR24282:SF255">
    <property type="entry name" value="CYTOCHROME P450 72A11-RELATED"/>
    <property type="match status" value="1"/>
</dbReference>
<keyword evidence="6" id="KW-1133">Transmembrane helix</keyword>
<dbReference type="Proteomes" id="UP000734854">
    <property type="component" value="Unassembled WGS sequence"/>
</dbReference>
<evidence type="ECO:0000256" key="5">
    <source>
        <dbReference type="ARBA" id="ARBA00022723"/>
    </source>
</evidence>
<keyword evidence="13" id="KW-1185">Reference proteome</keyword>
<proteinExistence type="inferred from homology"/>
<organism evidence="12 13">
    <name type="scientific">Zingiber officinale</name>
    <name type="common">Ginger</name>
    <name type="synonym">Amomum zingiber</name>
    <dbReference type="NCBI Taxonomy" id="94328"/>
    <lineage>
        <taxon>Eukaryota</taxon>
        <taxon>Viridiplantae</taxon>
        <taxon>Streptophyta</taxon>
        <taxon>Embryophyta</taxon>
        <taxon>Tracheophyta</taxon>
        <taxon>Spermatophyta</taxon>
        <taxon>Magnoliopsida</taxon>
        <taxon>Liliopsida</taxon>
        <taxon>Zingiberales</taxon>
        <taxon>Zingiberaceae</taxon>
        <taxon>Zingiber</taxon>
    </lineage>
</organism>
<dbReference type="EMBL" id="JACMSC010000016">
    <property type="protein sequence ID" value="KAG6482620.1"/>
    <property type="molecule type" value="Genomic_DNA"/>
</dbReference>
<dbReference type="GO" id="GO:0016705">
    <property type="term" value="F:oxidoreductase activity, acting on paired donors, with incorporation or reduction of molecular oxygen"/>
    <property type="evidence" value="ECO:0007669"/>
    <property type="project" value="InterPro"/>
</dbReference>
<evidence type="ECO:0000256" key="1">
    <source>
        <dbReference type="ARBA" id="ARBA00004167"/>
    </source>
</evidence>
<dbReference type="AlphaFoldDB" id="A0A8J5F981"/>
<dbReference type="PANTHER" id="PTHR24282">
    <property type="entry name" value="CYTOCHROME P450 FAMILY MEMBER"/>
    <property type="match status" value="1"/>
</dbReference>
<dbReference type="InterPro" id="IPR017972">
    <property type="entry name" value="Cyt_P450_CS"/>
</dbReference>
<evidence type="ECO:0000256" key="6">
    <source>
        <dbReference type="ARBA" id="ARBA00022989"/>
    </source>
</evidence>
<dbReference type="InterPro" id="IPR001128">
    <property type="entry name" value="Cyt_P450"/>
</dbReference>
<accession>A0A8J5F981</accession>
<dbReference type="GO" id="GO:0008202">
    <property type="term" value="P:steroid metabolic process"/>
    <property type="evidence" value="ECO:0007669"/>
    <property type="project" value="UniProtKB-ARBA"/>
</dbReference>
<dbReference type="Pfam" id="PF00067">
    <property type="entry name" value="p450"/>
    <property type="match status" value="1"/>
</dbReference>
<evidence type="ECO:0000256" key="10">
    <source>
        <dbReference type="ARBA" id="ARBA00023136"/>
    </source>
</evidence>
<reference evidence="12 13" key="1">
    <citation type="submission" date="2020-08" db="EMBL/GenBank/DDBJ databases">
        <title>Plant Genome Project.</title>
        <authorList>
            <person name="Zhang R.-G."/>
        </authorList>
    </citation>
    <scope>NUCLEOTIDE SEQUENCE [LARGE SCALE GENOMIC DNA]</scope>
    <source>
        <tissue evidence="12">Rhizome</tissue>
    </source>
</reference>
<dbReference type="GO" id="GO:0016020">
    <property type="term" value="C:membrane"/>
    <property type="evidence" value="ECO:0007669"/>
    <property type="project" value="UniProtKB-SubCell"/>
</dbReference>
<name>A0A8J5F981_ZINOF</name>
<dbReference type="GO" id="GO:0020037">
    <property type="term" value="F:heme binding"/>
    <property type="evidence" value="ECO:0007669"/>
    <property type="project" value="InterPro"/>
</dbReference>
<evidence type="ECO:0008006" key="14">
    <source>
        <dbReference type="Google" id="ProtNLM"/>
    </source>
</evidence>
<protein>
    <recommendedName>
        <fullName evidence="14">Cytochrome P450</fullName>
    </recommendedName>
</protein>
<evidence type="ECO:0000256" key="2">
    <source>
        <dbReference type="ARBA" id="ARBA00010617"/>
    </source>
</evidence>
<dbReference type="InterPro" id="IPR050665">
    <property type="entry name" value="Cytochrome_P450_Monooxygen"/>
</dbReference>
<dbReference type="GO" id="GO:0004497">
    <property type="term" value="F:monooxygenase activity"/>
    <property type="evidence" value="ECO:0007669"/>
    <property type="project" value="UniProtKB-KW"/>
</dbReference>
<keyword evidence="10" id="KW-0472">Membrane</keyword>